<dbReference type="GO" id="GO:0003677">
    <property type="term" value="F:DNA binding"/>
    <property type="evidence" value="ECO:0007669"/>
    <property type="project" value="InterPro"/>
</dbReference>
<gene>
    <name evidence="13" type="ORF">FHS92_003436</name>
</gene>
<evidence type="ECO:0000256" key="7">
    <source>
        <dbReference type="ARBA" id="ARBA00034617"/>
    </source>
</evidence>
<dbReference type="InterPro" id="IPR013986">
    <property type="entry name" value="DExx_box_DNA_helicase_dom_sf"/>
</dbReference>
<dbReference type="InterPro" id="IPR000212">
    <property type="entry name" value="DNA_helicase_UvrD/REP"/>
</dbReference>
<dbReference type="GO" id="GO:0043138">
    <property type="term" value="F:3'-5' DNA helicase activity"/>
    <property type="evidence" value="ECO:0007669"/>
    <property type="project" value="UniProtKB-EC"/>
</dbReference>
<dbReference type="GO" id="GO:0033202">
    <property type="term" value="C:DNA helicase complex"/>
    <property type="evidence" value="ECO:0007669"/>
    <property type="project" value="TreeGrafter"/>
</dbReference>
<dbReference type="Proteomes" id="UP000552700">
    <property type="component" value="Unassembled WGS sequence"/>
</dbReference>
<evidence type="ECO:0000256" key="9">
    <source>
        <dbReference type="ARBA" id="ARBA00048988"/>
    </source>
</evidence>
<dbReference type="PANTHER" id="PTHR11070:SF59">
    <property type="entry name" value="DNA 3'-5' HELICASE"/>
    <property type="match status" value="1"/>
</dbReference>
<dbReference type="CDD" id="cd17932">
    <property type="entry name" value="DEXQc_UvrD"/>
    <property type="match status" value="1"/>
</dbReference>
<evidence type="ECO:0000256" key="5">
    <source>
        <dbReference type="ARBA" id="ARBA00022840"/>
    </source>
</evidence>
<keyword evidence="5 10" id="KW-0067">ATP-binding</keyword>
<dbReference type="PANTHER" id="PTHR11070">
    <property type="entry name" value="UVRD / RECB / PCRA DNA HELICASE FAMILY MEMBER"/>
    <property type="match status" value="1"/>
</dbReference>
<evidence type="ECO:0000313" key="13">
    <source>
        <dbReference type="EMBL" id="MBB6125672.1"/>
    </source>
</evidence>
<comment type="caution">
    <text evidence="13">The sequence shown here is derived from an EMBL/GenBank/DDBJ whole genome shotgun (WGS) entry which is preliminary data.</text>
</comment>
<dbReference type="AlphaFoldDB" id="A0A841J5P6"/>
<keyword evidence="2 10" id="KW-0547">Nucleotide-binding</keyword>
<feature type="binding site" evidence="10">
    <location>
        <begin position="215"/>
        <end position="222"/>
    </location>
    <ligand>
        <name>ATP</name>
        <dbReference type="ChEBI" id="CHEBI:30616"/>
    </ligand>
</feature>
<protein>
    <recommendedName>
        <fullName evidence="8">DNA 3'-5' helicase</fullName>
        <ecNumber evidence="8">5.6.2.4</ecNumber>
    </recommendedName>
</protein>
<proteinExistence type="inferred from homology"/>
<evidence type="ECO:0000256" key="4">
    <source>
        <dbReference type="ARBA" id="ARBA00022806"/>
    </source>
</evidence>
<organism evidence="13 14">
    <name type="scientific">Sphingobium subterraneum</name>
    <dbReference type="NCBI Taxonomy" id="627688"/>
    <lineage>
        <taxon>Bacteria</taxon>
        <taxon>Pseudomonadati</taxon>
        <taxon>Pseudomonadota</taxon>
        <taxon>Alphaproteobacteria</taxon>
        <taxon>Sphingomonadales</taxon>
        <taxon>Sphingomonadaceae</taxon>
        <taxon>Sphingobium</taxon>
    </lineage>
</organism>
<dbReference type="InterPro" id="IPR038726">
    <property type="entry name" value="PDDEXK_AddAB-type"/>
</dbReference>
<dbReference type="InterPro" id="IPR014016">
    <property type="entry name" value="UvrD-like_ATP-bd"/>
</dbReference>
<evidence type="ECO:0000313" key="14">
    <source>
        <dbReference type="Proteomes" id="UP000552700"/>
    </source>
</evidence>
<comment type="similarity">
    <text evidence="1">Belongs to the helicase family. UvrD subfamily.</text>
</comment>
<feature type="domain" description="UvrD-like helicase ATP-binding" evidence="11">
    <location>
        <begin position="194"/>
        <end position="494"/>
    </location>
</feature>
<dbReference type="EMBL" id="JACIJP010000011">
    <property type="protein sequence ID" value="MBB6125672.1"/>
    <property type="molecule type" value="Genomic_DNA"/>
</dbReference>
<reference evidence="13 14" key="1">
    <citation type="submission" date="2020-08" db="EMBL/GenBank/DDBJ databases">
        <title>Genomic Encyclopedia of Type Strains, Phase IV (KMG-IV): sequencing the most valuable type-strain genomes for metagenomic binning, comparative biology and taxonomic classification.</title>
        <authorList>
            <person name="Goeker M."/>
        </authorList>
    </citation>
    <scope>NUCLEOTIDE SEQUENCE [LARGE SCALE GENOMIC DNA]</scope>
    <source>
        <strain evidence="13 14">DSM 102255</strain>
    </source>
</reference>
<evidence type="ECO:0000256" key="1">
    <source>
        <dbReference type="ARBA" id="ARBA00009922"/>
    </source>
</evidence>
<evidence type="ECO:0000256" key="3">
    <source>
        <dbReference type="ARBA" id="ARBA00022801"/>
    </source>
</evidence>
<dbReference type="InterPro" id="IPR014017">
    <property type="entry name" value="DNA_helicase_UvrD-like_C"/>
</dbReference>
<dbReference type="GO" id="GO:0005524">
    <property type="term" value="F:ATP binding"/>
    <property type="evidence" value="ECO:0007669"/>
    <property type="project" value="UniProtKB-UniRule"/>
</dbReference>
<dbReference type="Gene3D" id="1.10.10.160">
    <property type="match status" value="1"/>
</dbReference>
<dbReference type="Gene3D" id="1.10.486.10">
    <property type="entry name" value="PCRA, domain 4"/>
    <property type="match status" value="1"/>
</dbReference>
<evidence type="ECO:0000259" key="11">
    <source>
        <dbReference type="PROSITE" id="PS51198"/>
    </source>
</evidence>
<accession>A0A841J5P6</accession>
<dbReference type="GO" id="GO:0016787">
    <property type="term" value="F:hydrolase activity"/>
    <property type="evidence" value="ECO:0007669"/>
    <property type="project" value="UniProtKB-UniRule"/>
</dbReference>
<evidence type="ECO:0000256" key="2">
    <source>
        <dbReference type="ARBA" id="ARBA00022741"/>
    </source>
</evidence>
<keyword evidence="6" id="KW-0413">Isomerase</keyword>
<dbReference type="InterPro" id="IPR027417">
    <property type="entry name" value="P-loop_NTPase"/>
</dbReference>
<sequence length="1134" mass="124103">MDAIELGRRRAAEMHADAVMHGLDPTDPYAFVVAIAKTRGLDVETTNPGAASLDNGRATLVPADDLIIHENVGSRFEQAFLVAHEIGHHVLGDATASPTVLHADMARPSEPSPTGIDRVVDYGRRQRREVQMDLFARELLLPREVLCRLHLADSLTAHEIAGRMNASMDAVVQQLLDGLLLPVIESNESVRGEHPLNAAQAEAAGHRGRAYLLEAGPGTGKTQTLTARVVQLLDEGVDPRRLLVLTYSNKAAGEMAERIAAKRPEKAAAMWIGTFHAFGLDLVRRFHAEFGLPDDPRLMDRVEAVELLEAEFPKLALDHYQDLYNPTRLIGDILAAISRAQDEVVGADEYARHAEDMRIAAKGAEPRHTEALKAAEVARVYALYETIKRQRQTVDFGDLVSLPVELLETRPEIAAQLGQTYDHVLVDEYQDVNRASVRLLKALRPSGENLWVVGDARQSIYRFRGASPISTTRFTSEDFPAAASGRLEINYRSSDEIVTAYSTFAAKMAASTTSAELYAHRGASGHPVELRLRPAKEEQSVAIADCIEELRTAGIAYRDQAVLCTGNERLGEIARDLERMDVPVLFLGSLFERSEVKDLLSLLTLLADGRAMGLVRTGCMPDFAMPLGDVASIIEMLRSDDGKPLEWLTERSRLAVSVEAMTALDRLAAALDGFDADTPPWRTLAAILLDRTRIAARIAEAGSIAERSRGIAIWQFMNFLRTQPHTAGRAVPRLLERIRRLVAIGDDRDLRQLPAAAQGLDAVRLMTIHGAKGLEFRGVHLPGLNQDTLPSYPKAPACLPPEGVIGSITGDVKAALCAGDAEERECLFYVATSRARDRLILYAATEKADGKRRPLSTFLTRLGPAVTERVPALLQTLPPALEAEPIELSVDGPIRLRDSQVAMLDKEKCKRRFFYTHVIGIGGRRTESDYMRMHEAARTVVRGAVRSGLDISDDALLRAAVEQACDDHGLDILGSFVELRATAVELVMRFRRSRDAHQVQLPADLPLGIGSDQIIVRADDVLVDTRGNRIHRRIRTGVFRKADTEDLSVAAALLAIAESASGASAEIVHLTSDTVTPLELSQLVLGRRRELLANVLADVRAGRFPADPSQRVCPSCPAFFVCGPVPAGPLQKIF</sequence>
<evidence type="ECO:0000256" key="6">
    <source>
        <dbReference type="ARBA" id="ARBA00023235"/>
    </source>
</evidence>
<dbReference type="PROSITE" id="PS51198">
    <property type="entry name" value="UVRD_HELICASE_ATP_BIND"/>
    <property type="match status" value="1"/>
</dbReference>
<dbReference type="RefSeq" id="WP_184081877.1">
    <property type="nucleotide sequence ID" value="NZ_JACIJP010000011.1"/>
</dbReference>
<dbReference type="PROSITE" id="PS51217">
    <property type="entry name" value="UVRD_HELICASE_CTER"/>
    <property type="match status" value="1"/>
</dbReference>
<comment type="catalytic activity">
    <reaction evidence="7">
        <text>Couples ATP hydrolysis with the unwinding of duplex DNA by translocating in the 3'-5' direction.</text>
        <dbReference type="EC" id="5.6.2.4"/>
    </reaction>
</comment>
<dbReference type="SUPFAM" id="SSF52540">
    <property type="entry name" value="P-loop containing nucleoside triphosphate hydrolases"/>
    <property type="match status" value="1"/>
</dbReference>
<evidence type="ECO:0000259" key="12">
    <source>
        <dbReference type="PROSITE" id="PS51217"/>
    </source>
</evidence>
<keyword evidence="3 10" id="KW-0378">Hydrolase</keyword>
<keyword evidence="14" id="KW-1185">Reference proteome</keyword>
<dbReference type="Pfam" id="PF00580">
    <property type="entry name" value="UvrD-helicase"/>
    <property type="match status" value="1"/>
</dbReference>
<dbReference type="EC" id="5.6.2.4" evidence="8"/>
<comment type="catalytic activity">
    <reaction evidence="9">
        <text>ATP + H2O = ADP + phosphate + H(+)</text>
        <dbReference type="Rhea" id="RHEA:13065"/>
        <dbReference type="ChEBI" id="CHEBI:15377"/>
        <dbReference type="ChEBI" id="CHEBI:15378"/>
        <dbReference type="ChEBI" id="CHEBI:30616"/>
        <dbReference type="ChEBI" id="CHEBI:43474"/>
        <dbReference type="ChEBI" id="CHEBI:456216"/>
        <dbReference type="EC" id="5.6.2.4"/>
    </reaction>
</comment>
<dbReference type="GO" id="GO:0005829">
    <property type="term" value="C:cytosol"/>
    <property type="evidence" value="ECO:0007669"/>
    <property type="project" value="TreeGrafter"/>
</dbReference>
<dbReference type="Pfam" id="PF13361">
    <property type="entry name" value="UvrD_C"/>
    <property type="match status" value="2"/>
</dbReference>
<dbReference type="GO" id="GO:0000725">
    <property type="term" value="P:recombinational repair"/>
    <property type="evidence" value="ECO:0007669"/>
    <property type="project" value="TreeGrafter"/>
</dbReference>
<evidence type="ECO:0000256" key="8">
    <source>
        <dbReference type="ARBA" id="ARBA00034808"/>
    </source>
</evidence>
<evidence type="ECO:0000256" key="10">
    <source>
        <dbReference type="PROSITE-ProRule" id="PRU00560"/>
    </source>
</evidence>
<dbReference type="Gene3D" id="3.40.50.300">
    <property type="entry name" value="P-loop containing nucleotide triphosphate hydrolases"/>
    <property type="match status" value="2"/>
</dbReference>
<keyword evidence="4 10" id="KW-0347">Helicase</keyword>
<dbReference type="Pfam" id="PF12705">
    <property type="entry name" value="PDDEXK_1"/>
    <property type="match status" value="1"/>
</dbReference>
<feature type="domain" description="UvrD-like helicase C-terminal" evidence="12">
    <location>
        <begin position="496"/>
        <end position="773"/>
    </location>
</feature>
<name>A0A841J5P6_9SPHN</name>